<proteinExistence type="predicted"/>
<sequence>MIEEIWKPIPGYEKYYEVSNRGNVRSVSYFNSKAKKVIPRILPHILSQEITHDGYHRVVLCKDKIKKHMSVHRLVAMVFHPNPKNLPEVNHINEDTHDNCAENLCWCTGKENSNHGTLPVRMKIWQTNNPKRSKAVVQMSADGVEIASFLSTREAERQTGIACEQISRCCKGRNHHAGGFKWKYKFMEDGST</sequence>
<evidence type="ECO:0000313" key="2">
    <source>
        <dbReference type="EMBL" id="TGY74114.1"/>
    </source>
</evidence>
<protein>
    <submittedName>
        <fullName evidence="2">Endonuclease</fullName>
    </submittedName>
</protein>
<dbReference type="Proteomes" id="UP000306630">
    <property type="component" value="Unassembled WGS sequence"/>
</dbReference>
<comment type="caution">
    <text evidence="2">The sequence shown here is derived from an EMBL/GenBank/DDBJ whole genome shotgun (WGS) entry which is preliminary data.</text>
</comment>
<name>A0A4S2FXK0_9BACT</name>
<dbReference type="InterPro" id="IPR003647">
    <property type="entry name" value="Intron_nuc_1_rpt"/>
</dbReference>
<dbReference type="InterPro" id="IPR044925">
    <property type="entry name" value="His-Me_finger_sf"/>
</dbReference>
<keyword evidence="2" id="KW-0255">Endonuclease</keyword>
<dbReference type="InterPro" id="IPR010902">
    <property type="entry name" value="NUMOD4"/>
</dbReference>
<keyword evidence="2" id="KW-0378">Hydrolase</keyword>
<dbReference type="SMART" id="SM00497">
    <property type="entry name" value="IENR1"/>
    <property type="match status" value="1"/>
</dbReference>
<dbReference type="RefSeq" id="WP_135993234.1">
    <property type="nucleotide sequence ID" value="NZ_SRYD01000025.1"/>
</dbReference>
<dbReference type="Gene3D" id="1.10.10.10">
    <property type="entry name" value="Winged helix-like DNA-binding domain superfamily/Winged helix DNA-binding domain"/>
    <property type="match status" value="1"/>
</dbReference>
<accession>A0A4S2FXK0</accession>
<reference evidence="2 3" key="1">
    <citation type="submission" date="2019-04" db="EMBL/GenBank/DDBJ databases">
        <title>Microbes associate with the intestines of laboratory mice.</title>
        <authorList>
            <person name="Navarre W."/>
            <person name="Wong E."/>
            <person name="Huang K."/>
            <person name="Tropini C."/>
            <person name="Ng K."/>
            <person name="Yu B."/>
        </authorList>
    </citation>
    <scope>NUCLEOTIDE SEQUENCE [LARGE SCALE GENOMIC DNA]</scope>
    <source>
        <strain evidence="2 3">NM06_A21</strain>
    </source>
</reference>
<evidence type="ECO:0000259" key="1">
    <source>
        <dbReference type="Pfam" id="PF07463"/>
    </source>
</evidence>
<feature type="domain" description="NUMOD4" evidence="1">
    <location>
        <begin position="4"/>
        <end position="60"/>
    </location>
</feature>
<dbReference type="Gene3D" id="3.90.75.20">
    <property type="match status" value="1"/>
</dbReference>
<dbReference type="InterPro" id="IPR036388">
    <property type="entry name" value="WH-like_DNA-bd_sf"/>
</dbReference>
<organism evidence="2 3">
    <name type="scientific">Muribaculum intestinale</name>
    <dbReference type="NCBI Taxonomy" id="1796646"/>
    <lineage>
        <taxon>Bacteria</taxon>
        <taxon>Pseudomonadati</taxon>
        <taxon>Bacteroidota</taxon>
        <taxon>Bacteroidia</taxon>
        <taxon>Bacteroidales</taxon>
        <taxon>Muribaculaceae</taxon>
        <taxon>Muribaculum</taxon>
    </lineage>
</organism>
<keyword evidence="2" id="KW-0540">Nuclease</keyword>
<dbReference type="SUPFAM" id="SSF64496">
    <property type="entry name" value="DNA-binding domain of intron-encoded endonucleases"/>
    <property type="match status" value="1"/>
</dbReference>
<dbReference type="SUPFAM" id="SSF54060">
    <property type="entry name" value="His-Me finger endonucleases"/>
    <property type="match status" value="1"/>
</dbReference>
<dbReference type="GO" id="GO:0016788">
    <property type="term" value="F:hydrolase activity, acting on ester bonds"/>
    <property type="evidence" value="ECO:0007669"/>
    <property type="project" value="InterPro"/>
</dbReference>
<dbReference type="GO" id="GO:0004519">
    <property type="term" value="F:endonuclease activity"/>
    <property type="evidence" value="ECO:0007669"/>
    <property type="project" value="UniProtKB-KW"/>
</dbReference>
<dbReference type="AlphaFoldDB" id="A0A4S2FXK0"/>
<dbReference type="Pfam" id="PF07463">
    <property type="entry name" value="NUMOD4"/>
    <property type="match status" value="1"/>
</dbReference>
<gene>
    <name evidence="2" type="ORF">E5333_07525</name>
</gene>
<dbReference type="EMBL" id="SRYD01000025">
    <property type="protein sequence ID" value="TGY74114.1"/>
    <property type="molecule type" value="Genomic_DNA"/>
</dbReference>
<evidence type="ECO:0000313" key="3">
    <source>
        <dbReference type="Proteomes" id="UP000306630"/>
    </source>
</evidence>